<comment type="similarity">
    <text evidence="2">Belongs to the NPC2 family.</text>
</comment>
<name>A7XZL0_TYRPU</name>
<dbReference type="AlphaFoldDB" id="A7XZL0"/>
<sequence>MYAKLIVALSFVAVAFAGNVKFEDCGHHEVVKLNISQCADGVATCVLHKGKPLALDAEMISNQDTAKISVHLSAKVEGLEIPIPGVDRDGCKYVKCPVKKGEHLHLNYALTVPKLLPNLHNVEIGAKISGDHGLLACLRLHGDLSN</sequence>
<dbReference type="Gene3D" id="2.60.40.770">
    <property type="match status" value="1"/>
</dbReference>
<feature type="chain" id="PRO_5002717965" evidence="4">
    <location>
        <begin position="18"/>
        <end position="146"/>
    </location>
</feature>
<feature type="signal peptide" evidence="4">
    <location>
        <begin position="1"/>
        <end position="17"/>
    </location>
</feature>
<organism evidence="6">
    <name type="scientific">Tyrophagus putrescentiae</name>
    <name type="common">Mold mite</name>
    <name type="synonym">Acarus putrescentiae</name>
    <dbReference type="NCBI Taxonomy" id="59818"/>
    <lineage>
        <taxon>Eukaryota</taxon>
        <taxon>Metazoa</taxon>
        <taxon>Ecdysozoa</taxon>
        <taxon>Arthropoda</taxon>
        <taxon>Chelicerata</taxon>
        <taxon>Arachnida</taxon>
        <taxon>Acari</taxon>
        <taxon>Acariformes</taxon>
        <taxon>Sarcoptiformes</taxon>
        <taxon>Astigmata</taxon>
        <taxon>Acaroidea</taxon>
        <taxon>Acaridae</taxon>
        <taxon>Tyrophaginae</taxon>
        <taxon>Tyrophagus</taxon>
    </lineage>
</organism>
<dbReference type="FunFam" id="2.60.40.770:FF:000001">
    <property type="entry name" value="NPC intracellular cholesterol transporter 2"/>
    <property type="match status" value="1"/>
</dbReference>
<dbReference type="InterPro" id="IPR003172">
    <property type="entry name" value="ML_dom"/>
</dbReference>
<keyword evidence="3" id="KW-0964">Secreted</keyword>
<dbReference type="InterPro" id="IPR014756">
    <property type="entry name" value="Ig_E-set"/>
</dbReference>
<feature type="domain" description="MD-2-related lipid-recognition" evidence="5">
    <location>
        <begin position="22"/>
        <end position="142"/>
    </location>
</feature>
<dbReference type="GO" id="GO:0005576">
    <property type="term" value="C:extracellular region"/>
    <property type="evidence" value="ECO:0007669"/>
    <property type="project" value="UniProtKB-SubCell"/>
</dbReference>
<dbReference type="SMART" id="SM00737">
    <property type="entry name" value="ML"/>
    <property type="match status" value="1"/>
</dbReference>
<dbReference type="Allergome" id="657">
    <property type="allergen name" value="Tyr p 2"/>
</dbReference>
<evidence type="ECO:0000313" key="6">
    <source>
        <dbReference type="EMBL" id="ABU97478.1"/>
    </source>
</evidence>
<keyword evidence="4" id="KW-0732">Signal</keyword>
<dbReference type="EMBL" id="EU106627">
    <property type="protein sequence ID" value="ABU97478.1"/>
    <property type="molecule type" value="mRNA"/>
</dbReference>
<evidence type="ECO:0000256" key="2">
    <source>
        <dbReference type="ARBA" id="ARBA00006370"/>
    </source>
</evidence>
<dbReference type="SUPFAM" id="SSF81296">
    <property type="entry name" value="E set domains"/>
    <property type="match status" value="1"/>
</dbReference>
<dbReference type="Pfam" id="PF02221">
    <property type="entry name" value="E1_DerP2_DerF2"/>
    <property type="match status" value="1"/>
</dbReference>
<protein>
    <submittedName>
        <fullName evidence="6">Group 2 allergen Tyr p 2</fullName>
    </submittedName>
</protein>
<reference evidence="6" key="1">
    <citation type="submission" date="2007-08" db="EMBL/GenBank/DDBJ databases">
        <title>Isolation and characterization of group 2 allergen from Tyrophagus putrescentiae.</title>
        <authorList>
            <person name="Zhou T."/>
            <person name="Tan C.L."/>
            <person name="Ramjan S.F.R."/>
            <person name="Chew F.T."/>
        </authorList>
    </citation>
    <scope>NUCLEOTIDE SEQUENCE</scope>
</reference>
<evidence type="ECO:0000256" key="1">
    <source>
        <dbReference type="ARBA" id="ARBA00004613"/>
    </source>
</evidence>
<accession>A7XZL0</accession>
<evidence type="ECO:0000256" key="3">
    <source>
        <dbReference type="ARBA" id="ARBA00022525"/>
    </source>
</evidence>
<evidence type="ECO:0000259" key="5">
    <source>
        <dbReference type="SMART" id="SM00737"/>
    </source>
</evidence>
<comment type="subcellular location">
    <subcellularLocation>
        <location evidence="1">Secreted</location>
    </subcellularLocation>
</comment>
<proteinExistence type="evidence at transcript level"/>
<evidence type="ECO:0000256" key="4">
    <source>
        <dbReference type="SAM" id="SignalP"/>
    </source>
</evidence>